<dbReference type="STRING" id="56107.Cylst_4808"/>
<dbReference type="AlphaFoldDB" id="K9X2J3"/>
<keyword evidence="3" id="KW-1185">Reference proteome</keyword>
<accession>K9X2J3</accession>
<feature type="compositionally biased region" description="Basic and acidic residues" evidence="1">
    <location>
        <begin position="13"/>
        <end position="22"/>
    </location>
</feature>
<evidence type="ECO:0000256" key="1">
    <source>
        <dbReference type="SAM" id="MobiDB-lite"/>
    </source>
</evidence>
<dbReference type="HOGENOM" id="CLU_3167120_0_0_3"/>
<organism evidence="2 3">
    <name type="scientific">Cylindrospermum stagnale PCC 7417</name>
    <dbReference type="NCBI Taxonomy" id="56107"/>
    <lineage>
        <taxon>Bacteria</taxon>
        <taxon>Bacillati</taxon>
        <taxon>Cyanobacteriota</taxon>
        <taxon>Cyanophyceae</taxon>
        <taxon>Nostocales</taxon>
        <taxon>Nostocaceae</taxon>
        <taxon>Cylindrospermum</taxon>
    </lineage>
</organism>
<evidence type="ECO:0000313" key="2">
    <source>
        <dbReference type="EMBL" id="AFZ26865.1"/>
    </source>
</evidence>
<dbReference type="KEGG" id="csg:Cylst_4808"/>
<dbReference type="RefSeq" id="WP_015210102.1">
    <property type="nucleotide sequence ID" value="NC_019757.1"/>
</dbReference>
<proteinExistence type="predicted"/>
<reference evidence="2 3" key="1">
    <citation type="submission" date="2012-06" db="EMBL/GenBank/DDBJ databases">
        <title>Finished chromosome of genome of Cylindrospermum stagnale PCC 7417.</title>
        <authorList>
            <consortium name="US DOE Joint Genome Institute"/>
            <person name="Gugger M."/>
            <person name="Coursin T."/>
            <person name="Rippka R."/>
            <person name="Tandeau De Marsac N."/>
            <person name="Huntemann M."/>
            <person name="Wei C.-L."/>
            <person name="Han J."/>
            <person name="Detter J.C."/>
            <person name="Han C."/>
            <person name="Tapia R."/>
            <person name="Chen A."/>
            <person name="Kyrpides N."/>
            <person name="Mavromatis K."/>
            <person name="Markowitz V."/>
            <person name="Szeto E."/>
            <person name="Ivanova N."/>
            <person name="Pagani I."/>
            <person name="Pati A."/>
            <person name="Goodwin L."/>
            <person name="Nordberg H.P."/>
            <person name="Cantor M.N."/>
            <person name="Hua S.X."/>
            <person name="Woyke T."/>
            <person name="Kerfeld C.A."/>
        </authorList>
    </citation>
    <scope>NUCLEOTIDE SEQUENCE [LARGE SCALE GENOMIC DNA]</scope>
    <source>
        <strain evidence="2 3">PCC 7417</strain>
    </source>
</reference>
<dbReference type="EMBL" id="CP003642">
    <property type="protein sequence ID" value="AFZ26865.1"/>
    <property type="molecule type" value="Genomic_DNA"/>
</dbReference>
<name>K9X2J3_9NOST</name>
<gene>
    <name evidence="2" type="ORF">Cylst_4808</name>
</gene>
<dbReference type="Proteomes" id="UP000010475">
    <property type="component" value="Chromosome"/>
</dbReference>
<sequence length="47" mass="5193">MYSRKHRTTTSSKSHDTTAKKQKEIAAVNPGKNGIEDGTATSLIIRY</sequence>
<feature type="region of interest" description="Disordered" evidence="1">
    <location>
        <begin position="1"/>
        <end position="22"/>
    </location>
</feature>
<protein>
    <submittedName>
        <fullName evidence="2">Uncharacterized protein</fullName>
    </submittedName>
</protein>
<evidence type="ECO:0000313" key="3">
    <source>
        <dbReference type="Proteomes" id="UP000010475"/>
    </source>
</evidence>